<dbReference type="InterPro" id="IPR003856">
    <property type="entry name" value="LPS_length_determ_N"/>
</dbReference>
<name>A0AAW5LLP8_MAMSC</name>
<comment type="caution">
    <text evidence="11">The sequence shown here is derived from an EMBL/GenBank/DDBJ whole genome shotgun (WGS) entry which is preliminary data.</text>
</comment>
<evidence type="ECO:0000313" key="11">
    <source>
        <dbReference type="EMBL" id="MCQ9303590.1"/>
    </source>
</evidence>
<dbReference type="Proteomes" id="UP001204068">
    <property type="component" value="Unassembled WGS sequence"/>
</dbReference>
<accession>A0AAW5LLP8</accession>
<keyword evidence="8" id="KW-0270">Exopolysaccharide synthesis</keyword>
<keyword evidence="6 9" id="KW-1133">Transmembrane helix</keyword>
<organism evidence="11 12">
    <name type="scientific">Mammaliicoccus sciuri</name>
    <name type="common">Staphylococcus sciuri</name>
    <dbReference type="NCBI Taxonomy" id="1296"/>
    <lineage>
        <taxon>Bacteria</taxon>
        <taxon>Bacillati</taxon>
        <taxon>Bacillota</taxon>
        <taxon>Bacilli</taxon>
        <taxon>Bacillales</taxon>
        <taxon>Staphylococcaceae</taxon>
        <taxon>Mammaliicoccus</taxon>
    </lineage>
</organism>
<comment type="subcellular location">
    <subcellularLocation>
        <location evidence="1">Cell membrane</location>
        <topology evidence="1">Multi-pass membrane protein</topology>
    </subcellularLocation>
</comment>
<evidence type="ECO:0000256" key="4">
    <source>
        <dbReference type="ARBA" id="ARBA00022692"/>
    </source>
</evidence>
<keyword evidence="3" id="KW-1003">Cell membrane</keyword>
<evidence type="ECO:0000256" key="8">
    <source>
        <dbReference type="ARBA" id="ARBA00023169"/>
    </source>
</evidence>
<protein>
    <submittedName>
        <fullName evidence="11">Wzz/FepE/Etk N-terminal domain-containing protein</fullName>
    </submittedName>
</protein>
<keyword evidence="5" id="KW-0972">Capsule biogenesis/degradation</keyword>
<evidence type="ECO:0000256" key="9">
    <source>
        <dbReference type="SAM" id="Phobius"/>
    </source>
</evidence>
<dbReference type="GO" id="GO:0005886">
    <property type="term" value="C:plasma membrane"/>
    <property type="evidence" value="ECO:0007669"/>
    <property type="project" value="UniProtKB-SubCell"/>
</dbReference>
<gene>
    <name evidence="11" type="ORF">NQ032_08255</name>
</gene>
<dbReference type="InterPro" id="IPR050445">
    <property type="entry name" value="Bact_polysacc_biosynth/exp"/>
</dbReference>
<evidence type="ECO:0000256" key="1">
    <source>
        <dbReference type="ARBA" id="ARBA00004651"/>
    </source>
</evidence>
<dbReference type="RefSeq" id="WP_053464941.1">
    <property type="nucleotide sequence ID" value="NZ_JANILD010000003.1"/>
</dbReference>
<dbReference type="Pfam" id="PF02706">
    <property type="entry name" value="Wzz"/>
    <property type="match status" value="1"/>
</dbReference>
<keyword evidence="7 9" id="KW-0472">Membrane</keyword>
<dbReference type="GO" id="GO:0000271">
    <property type="term" value="P:polysaccharide biosynthetic process"/>
    <property type="evidence" value="ECO:0007669"/>
    <property type="project" value="UniProtKB-KW"/>
</dbReference>
<dbReference type="GO" id="GO:0004713">
    <property type="term" value="F:protein tyrosine kinase activity"/>
    <property type="evidence" value="ECO:0007669"/>
    <property type="project" value="TreeGrafter"/>
</dbReference>
<dbReference type="PANTHER" id="PTHR32309:SF13">
    <property type="entry name" value="FERRIC ENTEROBACTIN TRANSPORT PROTEIN FEPE"/>
    <property type="match status" value="1"/>
</dbReference>
<evidence type="ECO:0000313" key="12">
    <source>
        <dbReference type="Proteomes" id="UP001204068"/>
    </source>
</evidence>
<evidence type="ECO:0000256" key="7">
    <source>
        <dbReference type="ARBA" id="ARBA00023136"/>
    </source>
</evidence>
<evidence type="ECO:0000259" key="10">
    <source>
        <dbReference type="Pfam" id="PF02706"/>
    </source>
</evidence>
<dbReference type="AlphaFoldDB" id="A0AAW5LLP8"/>
<comment type="similarity">
    <text evidence="2">Belongs to the CpsC/CapA family.</text>
</comment>
<feature type="domain" description="Polysaccharide chain length determinant N-terminal" evidence="10">
    <location>
        <begin position="5"/>
        <end position="92"/>
    </location>
</feature>
<evidence type="ECO:0000256" key="3">
    <source>
        <dbReference type="ARBA" id="ARBA00022475"/>
    </source>
</evidence>
<dbReference type="EMBL" id="JANILD010000003">
    <property type="protein sequence ID" value="MCQ9303590.1"/>
    <property type="molecule type" value="Genomic_DNA"/>
</dbReference>
<keyword evidence="4 9" id="KW-0812">Transmembrane</keyword>
<evidence type="ECO:0000256" key="2">
    <source>
        <dbReference type="ARBA" id="ARBA00006683"/>
    </source>
</evidence>
<proteinExistence type="inferred from homology"/>
<feature type="transmembrane region" description="Helical" evidence="9">
    <location>
        <begin position="169"/>
        <end position="189"/>
    </location>
</feature>
<reference evidence="11" key="1">
    <citation type="submission" date="2022-07" db="EMBL/GenBank/DDBJ databases">
        <title>Bacterial species isolated from the porcine tonsil microbiota.</title>
        <authorList>
            <person name="Oliveira I.M.F."/>
        </authorList>
    </citation>
    <scope>NUCLEOTIDE SEQUENCE</scope>
    <source>
        <strain evidence="11">8QC2O2</strain>
    </source>
</reference>
<sequence>MEEIMDFNKLFAIIKKNYKLIIIIPIILLAISMVITIFINPKFEAKTQILVNQETQDKDLQAQQIQSNLQLVNTYSEIIKSPRILDKVSKKLDNKYSKDEIANMLTVSNQTDSQILTISIKSNNSRYSGIIANEIAKVFSKESDKIMNVDNVSILSEAKDKSPKVSPSYPLNATIALIIGLIFAFIYIFSKEVLDKRIKNEEDVKNYLELPVLGSIQNFNK</sequence>
<dbReference type="PANTHER" id="PTHR32309">
    <property type="entry name" value="TYROSINE-PROTEIN KINASE"/>
    <property type="match status" value="1"/>
</dbReference>
<evidence type="ECO:0000256" key="6">
    <source>
        <dbReference type="ARBA" id="ARBA00022989"/>
    </source>
</evidence>
<evidence type="ECO:0000256" key="5">
    <source>
        <dbReference type="ARBA" id="ARBA00022903"/>
    </source>
</evidence>
<feature type="transmembrane region" description="Helical" evidence="9">
    <location>
        <begin position="20"/>
        <end position="39"/>
    </location>
</feature>